<dbReference type="Pfam" id="PF00126">
    <property type="entry name" value="HTH_1"/>
    <property type="match status" value="1"/>
</dbReference>
<dbReference type="Pfam" id="PF03466">
    <property type="entry name" value="LysR_substrate"/>
    <property type="match status" value="1"/>
</dbReference>
<dbReference type="Gene3D" id="1.10.10.10">
    <property type="entry name" value="Winged helix-like DNA-binding domain superfamily/Winged helix DNA-binding domain"/>
    <property type="match status" value="1"/>
</dbReference>
<evidence type="ECO:0000256" key="4">
    <source>
        <dbReference type="ARBA" id="ARBA00023163"/>
    </source>
</evidence>
<feature type="domain" description="HTH lysR-type" evidence="5">
    <location>
        <begin position="1"/>
        <end position="58"/>
    </location>
</feature>
<dbReference type="FunFam" id="1.10.10.10:FF:000001">
    <property type="entry name" value="LysR family transcriptional regulator"/>
    <property type="match status" value="1"/>
</dbReference>
<dbReference type="PRINTS" id="PR00039">
    <property type="entry name" value="HTHLYSR"/>
</dbReference>
<accession>A0A2P9HEV5</accession>
<dbReference type="InterPro" id="IPR000847">
    <property type="entry name" value="LysR_HTH_N"/>
</dbReference>
<evidence type="ECO:0000313" key="7">
    <source>
        <dbReference type="Proteomes" id="UP000246073"/>
    </source>
</evidence>
<organism evidence="6 7">
    <name type="scientific">Ochrobactrum soli</name>
    <dbReference type="NCBI Taxonomy" id="2448455"/>
    <lineage>
        <taxon>Bacteria</taxon>
        <taxon>Pseudomonadati</taxon>
        <taxon>Pseudomonadota</taxon>
        <taxon>Alphaproteobacteria</taxon>
        <taxon>Hyphomicrobiales</taxon>
        <taxon>Brucellaceae</taxon>
        <taxon>Brucella/Ochrobactrum group</taxon>
        <taxon>Ochrobactrum</taxon>
    </lineage>
</organism>
<gene>
    <name evidence="6" type="ORF">OHAE_5233</name>
</gene>
<dbReference type="InterPro" id="IPR036388">
    <property type="entry name" value="WH-like_DNA-bd_sf"/>
</dbReference>
<reference evidence="7" key="1">
    <citation type="submission" date="2017-12" db="EMBL/GenBank/DDBJ databases">
        <authorList>
            <person name="Diaz M."/>
        </authorList>
    </citation>
    <scope>NUCLEOTIDE SEQUENCE [LARGE SCALE GENOMIC DNA]</scope>
    <source>
        <strain evidence="7">FI11154</strain>
    </source>
</reference>
<evidence type="ECO:0000256" key="2">
    <source>
        <dbReference type="ARBA" id="ARBA00023015"/>
    </source>
</evidence>
<keyword evidence="2" id="KW-0805">Transcription regulation</keyword>
<dbReference type="PROSITE" id="PS50931">
    <property type="entry name" value="HTH_LYSR"/>
    <property type="match status" value="1"/>
</dbReference>
<dbReference type="GO" id="GO:0032993">
    <property type="term" value="C:protein-DNA complex"/>
    <property type="evidence" value="ECO:0007669"/>
    <property type="project" value="TreeGrafter"/>
</dbReference>
<evidence type="ECO:0000313" key="6">
    <source>
        <dbReference type="EMBL" id="SPL62626.1"/>
    </source>
</evidence>
<dbReference type="SUPFAM" id="SSF46785">
    <property type="entry name" value="Winged helix' DNA-binding domain"/>
    <property type="match status" value="1"/>
</dbReference>
<evidence type="ECO:0000256" key="3">
    <source>
        <dbReference type="ARBA" id="ARBA00023125"/>
    </source>
</evidence>
<dbReference type="SUPFAM" id="SSF53850">
    <property type="entry name" value="Periplasmic binding protein-like II"/>
    <property type="match status" value="1"/>
</dbReference>
<keyword evidence="4" id="KW-0804">Transcription</keyword>
<keyword evidence="3" id="KW-0238">DNA-binding</keyword>
<sequence length="303" mass="33171">MELRRLRYFVAVAEERHFGRAAERVGIGQPPLSQQIQALERELGTQLIRRIPRNIELTDAGEVLLREARVILAQTEHAIACVGRASRGELGKLRIGLTPAASFSDFVIETMDSFKKLYPDILITLHENDTAILFSALIEGEIDVGFTWPPALDDRIQLDDLFDEELLIAMPLTHPLAVNPSVAMESLADQDFIMVPRSIAPAAYDCLMAACDDASFSPRVVQEAPQMATAINLVTSGIGLTVVPASLQHIHPLEVAYRSVADAVLSASICLASRRGEPAVPVRNFVKLARKASSERRKSAADI</sequence>
<protein>
    <submittedName>
        <fullName evidence="6">LysR family transcriptional regulator STM3121</fullName>
    </submittedName>
</protein>
<dbReference type="Proteomes" id="UP000246073">
    <property type="component" value="Unassembled WGS sequence"/>
</dbReference>
<dbReference type="GO" id="GO:0003677">
    <property type="term" value="F:DNA binding"/>
    <property type="evidence" value="ECO:0007669"/>
    <property type="project" value="UniProtKB-KW"/>
</dbReference>
<evidence type="ECO:0000256" key="1">
    <source>
        <dbReference type="ARBA" id="ARBA00009437"/>
    </source>
</evidence>
<comment type="similarity">
    <text evidence="1">Belongs to the LysR transcriptional regulatory family.</text>
</comment>
<dbReference type="Gene3D" id="3.40.190.10">
    <property type="entry name" value="Periplasmic binding protein-like II"/>
    <property type="match status" value="2"/>
</dbReference>
<dbReference type="InterPro" id="IPR005119">
    <property type="entry name" value="LysR_subst-bd"/>
</dbReference>
<dbReference type="GO" id="GO:0003700">
    <property type="term" value="F:DNA-binding transcription factor activity"/>
    <property type="evidence" value="ECO:0007669"/>
    <property type="project" value="InterPro"/>
</dbReference>
<dbReference type="AlphaFoldDB" id="A0A2P9HEV5"/>
<dbReference type="InterPro" id="IPR036390">
    <property type="entry name" value="WH_DNA-bd_sf"/>
</dbReference>
<dbReference type="PANTHER" id="PTHR30346">
    <property type="entry name" value="TRANSCRIPTIONAL DUAL REGULATOR HCAR-RELATED"/>
    <property type="match status" value="1"/>
</dbReference>
<proteinExistence type="inferred from homology"/>
<dbReference type="PANTHER" id="PTHR30346:SF30">
    <property type="entry name" value="SMALL NEUTRAL PROTEASE REGULATORY PROTEIN"/>
    <property type="match status" value="1"/>
</dbReference>
<name>A0A2P9HEV5_9HYPH</name>
<dbReference type="EMBL" id="OOFM01000003">
    <property type="protein sequence ID" value="SPL62626.1"/>
    <property type="molecule type" value="Genomic_DNA"/>
</dbReference>
<evidence type="ECO:0000259" key="5">
    <source>
        <dbReference type="PROSITE" id="PS50931"/>
    </source>
</evidence>